<dbReference type="Proteomes" id="UP001209878">
    <property type="component" value="Unassembled WGS sequence"/>
</dbReference>
<proteinExistence type="predicted"/>
<organism evidence="1 2">
    <name type="scientific">Ridgeia piscesae</name>
    <name type="common">Tubeworm</name>
    <dbReference type="NCBI Taxonomy" id="27915"/>
    <lineage>
        <taxon>Eukaryota</taxon>
        <taxon>Metazoa</taxon>
        <taxon>Spiralia</taxon>
        <taxon>Lophotrochozoa</taxon>
        <taxon>Annelida</taxon>
        <taxon>Polychaeta</taxon>
        <taxon>Sedentaria</taxon>
        <taxon>Canalipalpata</taxon>
        <taxon>Sabellida</taxon>
        <taxon>Siboglinidae</taxon>
        <taxon>Ridgeia</taxon>
    </lineage>
</organism>
<evidence type="ECO:0000313" key="2">
    <source>
        <dbReference type="Proteomes" id="UP001209878"/>
    </source>
</evidence>
<dbReference type="EMBL" id="JAODUO010000662">
    <property type="protein sequence ID" value="KAK2176459.1"/>
    <property type="molecule type" value="Genomic_DNA"/>
</dbReference>
<keyword evidence="2" id="KW-1185">Reference proteome</keyword>
<name>A0AAD9KSA5_RIDPI</name>
<accession>A0AAD9KSA5</accession>
<dbReference type="AlphaFoldDB" id="A0AAD9KSA5"/>
<reference evidence="1" key="1">
    <citation type="journal article" date="2023" name="Mol. Biol. Evol.">
        <title>Third-Generation Sequencing Reveals the Adaptive Role of the Epigenome in Three Deep-Sea Polychaetes.</title>
        <authorList>
            <person name="Perez M."/>
            <person name="Aroh O."/>
            <person name="Sun Y."/>
            <person name="Lan Y."/>
            <person name="Juniper S.K."/>
            <person name="Young C.R."/>
            <person name="Angers B."/>
            <person name="Qian P.Y."/>
        </authorList>
    </citation>
    <scope>NUCLEOTIDE SEQUENCE</scope>
    <source>
        <strain evidence="1">R07B-5</strain>
    </source>
</reference>
<comment type="caution">
    <text evidence="1">The sequence shown here is derived from an EMBL/GenBank/DDBJ whole genome shotgun (WGS) entry which is preliminary data.</text>
</comment>
<gene>
    <name evidence="1" type="ORF">NP493_661g04009</name>
</gene>
<protein>
    <submittedName>
        <fullName evidence="1">Uncharacterized protein</fullName>
    </submittedName>
</protein>
<evidence type="ECO:0000313" key="1">
    <source>
        <dbReference type="EMBL" id="KAK2176459.1"/>
    </source>
</evidence>
<sequence length="149" mass="16051">MEVLNQQVLQERELRSVTEGWLMDDRVSWQEVAGLAADTHATGCNMTSLLDTVRQFEQEMAVRLGTLPATATAHGGGNDSLAAALKEGLSLDENPQPAPGIRAQSTEAIVDCLEKYHSELNGAVFRTVLNADKILNRTEHTGAMGAFAS</sequence>